<dbReference type="PANTHER" id="PTHR11552">
    <property type="entry name" value="GLUCOSE-METHANOL-CHOLINE GMC OXIDOREDUCTASE"/>
    <property type="match status" value="1"/>
</dbReference>
<dbReference type="EMBL" id="CAJMWT010007923">
    <property type="protein sequence ID" value="CAE6529322.1"/>
    <property type="molecule type" value="Genomic_DNA"/>
</dbReference>
<dbReference type="AlphaFoldDB" id="A0A8H3DK13"/>
<name>A0A8H3DK13_9AGAM</name>
<dbReference type="InterPro" id="IPR036188">
    <property type="entry name" value="FAD/NAD-bd_sf"/>
</dbReference>
<dbReference type="SUPFAM" id="SSF54373">
    <property type="entry name" value="FAD-linked reductases, C-terminal domain"/>
    <property type="match status" value="1"/>
</dbReference>
<evidence type="ECO:0000256" key="1">
    <source>
        <dbReference type="ARBA" id="ARBA00001974"/>
    </source>
</evidence>
<gene>
    <name evidence="4" type="ORF">RDB_LOCUS176792</name>
</gene>
<evidence type="ECO:0000256" key="2">
    <source>
        <dbReference type="ARBA" id="ARBA00010790"/>
    </source>
</evidence>
<proteinExistence type="inferred from homology"/>
<dbReference type="Gene3D" id="3.30.560.10">
    <property type="entry name" value="Glucose Oxidase, domain 3"/>
    <property type="match status" value="1"/>
</dbReference>
<evidence type="ECO:0000259" key="3">
    <source>
        <dbReference type="Pfam" id="PF05199"/>
    </source>
</evidence>
<accession>A0A8H3DK13</accession>
<sequence>KRLSTDSGSSAGCVPDCPNTFSAKLKRAKAIAQYLLTKSGPLTTNLAEAACFFRLDDPKLFPELAPLDEDSSSGHNAPDVELIPMPIAFKNHGSEPVPDGDLMSIGTIALRPTSTGKITLRSNNPFDPPIIDPNYLSTQHDVDVLVRGMRIALRLAQQEPLRSIIDQHDQTPELDHNLLGADDATLAREVRERVDTVYHPTSTARIGSVVDARLRVYGIDGLRIADCSVIPNIISGHTEAPALAIGEKAADIIKSAHPAT</sequence>
<reference evidence="4" key="1">
    <citation type="submission" date="2021-01" db="EMBL/GenBank/DDBJ databases">
        <authorList>
            <person name="Kaushik A."/>
        </authorList>
    </citation>
    <scope>NUCLEOTIDE SEQUENCE</scope>
    <source>
        <strain evidence="4">AG2-2IIIB</strain>
    </source>
</reference>
<protein>
    <recommendedName>
        <fullName evidence="3">Glucose-methanol-choline oxidoreductase C-terminal domain-containing protein</fullName>
    </recommendedName>
</protein>
<comment type="similarity">
    <text evidence="2">Belongs to the GMC oxidoreductase family.</text>
</comment>
<comment type="caution">
    <text evidence="4">The sequence shown here is derived from an EMBL/GenBank/DDBJ whole genome shotgun (WGS) entry which is preliminary data.</text>
</comment>
<dbReference type="InterPro" id="IPR012132">
    <property type="entry name" value="GMC_OxRdtase"/>
</dbReference>
<dbReference type="InterPro" id="IPR007867">
    <property type="entry name" value="GMC_OxRtase_C"/>
</dbReference>
<feature type="non-terminal residue" evidence="4">
    <location>
        <position position="1"/>
    </location>
</feature>
<comment type="cofactor">
    <cofactor evidence="1">
        <name>FAD</name>
        <dbReference type="ChEBI" id="CHEBI:57692"/>
    </cofactor>
</comment>
<dbReference type="GO" id="GO:0050660">
    <property type="term" value="F:flavin adenine dinucleotide binding"/>
    <property type="evidence" value="ECO:0007669"/>
    <property type="project" value="InterPro"/>
</dbReference>
<evidence type="ECO:0000313" key="5">
    <source>
        <dbReference type="Proteomes" id="UP000663843"/>
    </source>
</evidence>
<dbReference type="Proteomes" id="UP000663843">
    <property type="component" value="Unassembled WGS sequence"/>
</dbReference>
<organism evidence="4 5">
    <name type="scientific">Rhizoctonia solani</name>
    <dbReference type="NCBI Taxonomy" id="456999"/>
    <lineage>
        <taxon>Eukaryota</taxon>
        <taxon>Fungi</taxon>
        <taxon>Dikarya</taxon>
        <taxon>Basidiomycota</taxon>
        <taxon>Agaricomycotina</taxon>
        <taxon>Agaricomycetes</taxon>
        <taxon>Cantharellales</taxon>
        <taxon>Ceratobasidiaceae</taxon>
        <taxon>Rhizoctonia</taxon>
    </lineage>
</organism>
<dbReference type="GO" id="GO:0016614">
    <property type="term" value="F:oxidoreductase activity, acting on CH-OH group of donors"/>
    <property type="evidence" value="ECO:0007669"/>
    <property type="project" value="InterPro"/>
</dbReference>
<dbReference type="SUPFAM" id="SSF51905">
    <property type="entry name" value="FAD/NAD(P)-binding domain"/>
    <property type="match status" value="1"/>
</dbReference>
<evidence type="ECO:0000313" key="4">
    <source>
        <dbReference type="EMBL" id="CAE6529322.1"/>
    </source>
</evidence>
<dbReference type="PANTHER" id="PTHR11552:SF147">
    <property type="entry name" value="CHOLINE DEHYDROGENASE, MITOCHONDRIAL"/>
    <property type="match status" value="1"/>
</dbReference>
<dbReference type="Pfam" id="PF05199">
    <property type="entry name" value="GMC_oxred_C"/>
    <property type="match status" value="1"/>
</dbReference>
<feature type="domain" description="Glucose-methanol-choline oxidoreductase C-terminal" evidence="3">
    <location>
        <begin position="112"/>
        <end position="246"/>
    </location>
</feature>